<evidence type="ECO:0000256" key="1">
    <source>
        <dbReference type="ARBA" id="ARBA00006622"/>
    </source>
</evidence>
<evidence type="ECO:0000256" key="2">
    <source>
        <dbReference type="ARBA" id="ARBA00022723"/>
    </source>
</evidence>
<sequence length="153" mass="16774">MHTSRRPEADLLAVAARYAADPTGWPVPVRFDPEQRWYARLATGPDHEVWALSWLPGQGTDLHDHGGASGAFLVVAGVLTEETVGGGRLRPRRLVTGAGRRFGPAHVHVVTNRDDQPAVSVHVYRPALRRMTRYQLEDGLLRAAEVAEAGVAW</sequence>
<feature type="binding site" evidence="6">
    <location>
        <position position="63"/>
    </location>
    <ligand>
        <name>Fe cation</name>
        <dbReference type="ChEBI" id="CHEBI:24875"/>
        <note>catalytic</note>
    </ligand>
</feature>
<name>A0A562IFW2_MICOL</name>
<protein>
    <submittedName>
        <fullName evidence="7">Cysteine dioxygenase type I</fullName>
    </submittedName>
</protein>
<gene>
    <name evidence="7" type="ORF">JD77_04625</name>
</gene>
<keyword evidence="3 7" id="KW-0223">Dioxygenase</keyword>
<dbReference type="SUPFAM" id="SSF51182">
    <property type="entry name" value="RmlC-like cupins"/>
    <property type="match status" value="1"/>
</dbReference>
<dbReference type="InterPro" id="IPR014710">
    <property type="entry name" value="RmlC-like_jellyroll"/>
</dbReference>
<evidence type="ECO:0000256" key="4">
    <source>
        <dbReference type="ARBA" id="ARBA00023002"/>
    </source>
</evidence>
<keyword evidence="2 6" id="KW-0479">Metal-binding</keyword>
<comment type="similarity">
    <text evidence="1">Belongs to the cysteine dioxygenase family.</text>
</comment>
<reference evidence="7 8" key="1">
    <citation type="submission" date="2019-07" db="EMBL/GenBank/DDBJ databases">
        <title>R&amp;d 2014.</title>
        <authorList>
            <person name="Klenk H.-P."/>
        </authorList>
    </citation>
    <scope>NUCLEOTIDE SEQUENCE [LARGE SCALE GENOMIC DNA]</scope>
    <source>
        <strain evidence="7 8">DSM 43868</strain>
    </source>
</reference>
<dbReference type="PANTHER" id="PTHR12918:SF1">
    <property type="entry name" value="CYSTEINE DIOXYGENASE TYPE 1"/>
    <property type="match status" value="1"/>
</dbReference>
<accession>A0A562IFW2</accession>
<dbReference type="Gene3D" id="2.60.120.10">
    <property type="entry name" value="Jelly Rolls"/>
    <property type="match status" value="1"/>
</dbReference>
<dbReference type="GO" id="GO:0016702">
    <property type="term" value="F:oxidoreductase activity, acting on single donors with incorporation of molecular oxygen, incorporation of two atoms of oxygen"/>
    <property type="evidence" value="ECO:0007669"/>
    <property type="project" value="InterPro"/>
</dbReference>
<dbReference type="InterPro" id="IPR010300">
    <property type="entry name" value="CDO_1"/>
</dbReference>
<proteinExistence type="inferred from homology"/>
<dbReference type="OrthoDB" id="4217976at2"/>
<evidence type="ECO:0000313" key="7">
    <source>
        <dbReference type="EMBL" id="TWH69615.1"/>
    </source>
</evidence>
<evidence type="ECO:0000256" key="5">
    <source>
        <dbReference type="ARBA" id="ARBA00023004"/>
    </source>
</evidence>
<dbReference type="InterPro" id="IPR011051">
    <property type="entry name" value="RmlC_Cupin_sf"/>
</dbReference>
<evidence type="ECO:0000256" key="3">
    <source>
        <dbReference type="ARBA" id="ARBA00022964"/>
    </source>
</evidence>
<dbReference type="AlphaFoldDB" id="A0A562IFW2"/>
<feature type="binding site" evidence="6">
    <location>
        <position position="108"/>
    </location>
    <ligand>
        <name>Fe cation</name>
        <dbReference type="ChEBI" id="CHEBI:24875"/>
        <note>catalytic</note>
    </ligand>
</feature>
<dbReference type="GO" id="GO:0008198">
    <property type="term" value="F:ferrous iron binding"/>
    <property type="evidence" value="ECO:0007669"/>
    <property type="project" value="TreeGrafter"/>
</dbReference>
<comment type="caution">
    <text evidence="7">The sequence shown here is derived from an EMBL/GenBank/DDBJ whole genome shotgun (WGS) entry which is preliminary data.</text>
</comment>
<organism evidence="7 8">
    <name type="scientific">Micromonospora olivasterospora</name>
    <dbReference type="NCBI Taxonomy" id="1880"/>
    <lineage>
        <taxon>Bacteria</taxon>
        <taxon>Bacillati</taxon>
        <taxon>Actinomycetota</taxon>
        <taxon>Actinomycetes</taxon>
        <taxon>Micromonosporales</taxon>
        <taxon>Micromonosporaceae</taxon>
        <taxon>Micromonospora</taxon>
    </lineage>
</organism>
<dbReference type="Proteomes" id="UP000319825">
    <property type="component" value="Unassembled WGS sequence"/>
</dbReference>
<dbReference type="CDD" id="cd10548">
    <property type="entry name" value="cupin_CDO"/>
    <property type="match status" value="1"/>
</dbReference>
<feature type="binding site" evidence="6">
    <location>
        <position position="65"/>
    </location>
    <ligand>
        <name>Fe cation</name>
        <dbReference type="ChEBI" id="CHEBI:24875"/>
        <note>catalytic</note>
    </ligand>
</feature>
<keyword evidence="5 6" id="KW-0408">Iron</keyword>
<dbReference type="RefSeq" id="WP_145776117.1">
    <property type="nucleotide sequence ID" value="NZ_BAAATQ010000029.1"/>
</dbReference>
<keyword evidence="8" id="KW-1185">Reference proteome</keyword>
<keyword evidence="4" id="KW-0560">Oxidoreductase</keyword>
<dbReference type="PANTHER" id="PTHR12918">
    <property type="entry name" value="CYSTEINE DIOXYGENASE"/>
    <property type="match status" value="1"/>
</dbReference>
<dbReference type="Pfam" id="PF05995">
    <property type="entry name" value="CDO_I"/>
    <property type="match status" value="1"/>
</dbReference>
<evidence type="ECO:0000256" key="6">
    <source>
        <dbReference type="PIRSR" id="PIRSR610300-51"/>
    </source>
</evidence>
<dbReference type="EMBL" id="VLKE01000001">
    <property type="protein sequence ID" value="TWH69615.1"/>
    <property type="molecule type" value="Genomic_DNA"/>
</dbReference>
<evidence type="ECO:0000313" key="8">
    <source>
        <dbReference type="Proteomes" id="UP000319825"/>
    </source>
</evidence>